<reference evidence="3 4" key="1">
    <citation type="submission" date="2020-08" db="EMBL/GenBank/DDBJ databases">
        <title>Genomic Encyclopedia of Type Strains, Phase IV (KMG-IV): sequencing the most valuable type-strain genomes for metagenomic binning, comparative biology and taxonomic classification.</title>
        <authorList>
            <person name="Goeker M."/>
        </authorList>
    </citation>
    <scope>NUCLEOTIDE SEQUENCE [LARGE SCALE GENOMIC DNA]</scope>
    <source>
        <strain evidence="3 4">DSM 23562</strain>
    </source>
</reference>
<evidence type="ECO:0000256" key="1">
    <source>
        <dbReference type="SAM" id="MobiDB-lite"/>
    </source>
</evidence>
<proteinExistence type="predicted"/>
<feature type="region of interest" description="Disordered" evidence="1">
    <location>
        <begin position="43"/>
        <end position="85"/>
    </location>
</feature>
<dbReference type="Proteomes" id="UP000520814">
    <property type="component" value="Unassembled WGS sequence"/>
</dbReference>
<accession>A0A7W9W4S9</accession>
<protein>
    <submittedName>
        <fullName evidence="3">Uncharacterized protein</fullName>
    </submittedName>
</protein>
<feature type="compositionally biased region" description="Low complexity" evidence="1">
    <location>
        <begin position="1599"/>
        <end position="1612"/>
    </location>
</feature>
<keyword evidence="2" id="KW-0812">Transmembrane</keyword>
<feature type="region of interest" description="Disordered" evidence="1">
    <location>
        <begin position="1172"/>
        <end position="1200"/>
    </location>
</feature>
<dbReference type="RefSeq" id="WP_184191770.1">
    <property type="nucleotide sequence ID" value="NZ_JACHGW010000001.1"/>
</dbReference>
<keyword evidence="4" id="KW-1185">Reference proteome</keyword>
<dbReference type="EMBL" id="JACHGW010000001">
    <property type="protein sequence ID" value="MBB6048301.1"/>
    <property type="molecule type" value="Genomic_DNA"/>
</dbReference>
<keyword evidence="2" id="KW-1133">Transmembrane helix</keyword>
<comment type="caution">
    <text evidence="3">The sequence shown here is derived from an EMBL/GenBank/DDBJ whole genome shotgun (WGS) entry which is preliminary data.</text>
</comment>
<name>A0A7W9W4S9_ARMRO</name>
<feature type="region of interest" description="Disordered" evidence="1">
    <location>
        <begin position="1107"/>
        <end position="1128"/>
    </location>
</feature>
<sequence length="3472" mass="371050">MKSSEFCTTITRSCKERLSTLQGLVGAVVLSLAIALPAVAQTPPGDPLPKATETISPTVARSRVTERQSQLSPAPKAHGDTTNRGRMSADFLWGVTNGNRTYKKPPMGRIPNQTFDNSIQPDGWSFPYNVRNEGTVAAPIYRRTTATNRNPSIIFDDETNGPNVVSLTHPVTALGLVGGFFAGANWAVVTAPTPNGGAGYVGTQYTRSPAQARPAGALADPNDPNDPNKFIWYPTVPGGPGEVRYYSIKLHIPIADTTGVETRISDARYIVSYVVQKSNGTYLHKQKVCTLSQVTSGDLWLVGDDGKPAVFTFFSDATYNDPTLKTQAFANGLTYGDPLTRARVTLDNTTENDINGTQFVIADQIAFVQSLAGGSTRGTPTLTPPHGGRKVDTTQAKPTPPDADPYDQPAKGANTYALNIWNPSGTGLAFLNDSFNFINNPRDPAYATLGDPLFGKFDSSDPSVLFRGPESLISPKDALGVTVTAVNAENHQQYRDSLGNPVPFFSHMQVLVNKTDYVIDPETGVPDSQVDGTKTIEVGSISAFDWVTGTQLWRFPDKTYLPALPSGAAWRHPDNSLMTGAALRNPYDNVSKFNLIPGISAVDVNGNGKYDDDEIFLVGQGANPNGGLSGSPTIVPNMEVMGDVQVPVYTALGGGRFDINTVTSAPQYRYYQPDPMNPLTGRLPIYMPLAFIGGNNGVLYALDPFGNNDNQYIERAPTSPGVYRSLGEFRPGTTNLLWTFSPTSVPQVISGPFRETRDKYNLRLKGEIPTPSAFGGSSPVVTWAKQDDDDTLNRRAEEPRLFIGNQNGIVYALDPRANAGPDYATGTGMATLPIRKGEQVNHNAAAYNTPGVALPPATRHRMALKWWFETNGSINSTIAVSDTAFPRNAGAAPITASRRLYTTTAEGRVYSLDWDGPVTKMDHEKNMVWDGTSGVEAFLGTALPVPVTRPNFGTAAALNDNSRFHDSVYAARPSARPDLTEGTIRPVWAFPNRYADITDGGTSARDNRRGFDQPDFSLAYAGSNSRLATPDTGLAALDSAPVLMDFAIQDSDSGVTGLTGIRHYVVVAANDQDSATGAAAKGRLLLLDQEGDRNDFLSNPMPTRASAKFVPSDPAVNTSRPSGPTAKPNPVVGALIYSQQLDEFVWDTPFGKAAPVWTYRSIYDTYDSSSSSAPFINRRNRPTPGVASEPTTGLPAPVSGEPARRILPTVFWGGQGRLFALDIDAETGLFLRWRKATDPQPSPIPLDGSLPIPPSLTAAASNDFLNPSEPITGNPFSPIFNVGNQDTLGLALKHVMARTVPLLGDGSSVDGQIVVTGGPVQNRNNSRANVVAAALTKTKRPPLVNGTDPTAPLIPTLDAPIYKPILTLEPPVIVNPVGPVIYDLRPFGFDLDLTSSLAPAIPFPDAVILPIVDLTGRFVNQDIGDPLATTRGSWQSLTVAPTLAESQNLAYQYPTLIVTTQGGFLHEISTNIEGQDPSVATDPTVKGAGTVGNQFGPLGWAFTDDINAYNPHGHVHLFSMVGPGGALSGISVVTNAYFPSLDTGYARRKDRLTKQTLPTPNPTGKFLAYPKDEPRSLTSTFGDGPRPGLLPRSLYPGNAADAATTPPTAQVDPDWHTGQTGFPLDLNGLFYDKRYASASPTNHNADGQLKLPAYDQQGTLSVTPPVTTGTPETNGERLSHKLAMTLDANDNAAGQNVTWIYATGEDGRFFAYTPVFNPQLGGMPSGLVDGIPNQVTGGLIAQPRVDVFDDQVFTALRNAARAGNPVRPDRDGTDAAWVNAEESLNPFGGPMAMPPYGAGRTVTDPNMRSVAAKGSKNIYEWGETLNVVAWDVTVIASQPAPPSGVLSAIPATWSATITLRPTKGGPIKTIPVSLERNTGTGLVATYPYVSSYSSSGAPTPSGNRPAQLGLAFSQIKLDDSLGIIMTPGTPIEVDIQINTPIGQTGATNQATLNGGTLSEQTSFLKPQVFIANPLAVQGFVVSTNTGLPVQAAKAAGQPVAGGIGPFRTPATNNYLDPFRSRVAGQNPTAAMDPDLTGYEYSQALANGNTIQRYDYDQYLPAGMGAVTLNRSFGQPLQANGGSDATFSIPIAASTGYIGHGRTGSTDLSATQRNLRIVNRAPINLSNVRVEVMDDLVWRWWPGRIPNADTDPTSNPAITPVGMRGDGRINPLPWEQDVAQAQPWRRRTTGNIVSLGNISPDYPDIIAASTAQQGRQAVSVLVSGADAVQGPVSLPSGQLANVANGQAATLPFLPGNYSTFGATVSVRVPLYQPANLVATHSMTSTYEAPSREDGAQPFITNGNTQLPRGLNSRDLHQYNPGSGLFDGNYAITPFGYTSRLRVFVDFGSGNNNNNYNGRWESGEPFRIVEVWTGVPVDMGLRSTESPVDLGALPAGFGIQNGLMGYQSGASNNPGFLPDPIGRLNPADPNDRAPFDKFFKKMTIQNIGNVNLYNLRAAQKTETLTDVDVRDVKFFGYFGLVSETVDSRYGIQAVGADPSLTANVPYTPATLMPQVVTSLDRQFDAAFNNYLQTQSTLPTSWLSQVTDTGQTVYQRYYAGLAGRHTLHKPSVGSATPSVLSLPDVPSNTVLVPDLPTVPQPDATLPGLGVAVPIGTPVGVYRSVTTASATAPPSLAVYEDHDTILPTGHPLSGSNLVGYVGAPMIIGNASVSGGALVAPAGPLYNGQNVQPPGLAPIQPVNAGVSAEGTLRARNFGINGSGVMTAVEFQPHTNPAVDVKVTVTETPLTGQIADYALFGYDGIFSGLLNGIDSKPLVDNPDRPLSVVTPAAYRGANGRLNVYFSRNSRPLGSDPTAVGAPFGLFHSHMNWDPTTGSFQAVAPGSPILAPQANDAQMFTQPTVLPTASADDSNIYPSVLQIDPLATQATLFWVNSQLNAGALPTDTIFFSRLDANGNPTGTPTSLLSTILANYQPDPTIRRYGPRAAFDSATRTGFVTFYGGAPGKLGLYYIPYVGDPNGVPSIVTGRRGSGEVALPVPPGIVTATEPNPVIRRLVIPDYSQGSYAGSVFTPTVSSTTPVVDVIYTGVLRNTQTPDLFMGRYRTVGAGPLARLTLTALPQIGVPHASGERLVQVGRDLVWRSKHIAWYVRYNPQNTTNPVENLWVRVRQSNGTVRYETLDNAWDYDANSRRWAQVIRRGNSVLFVYVDPDTGEVRFRGADEPQSTDTVEVSYQPTTYRLTPDAASDSGVFVATDNRMTPAVPNAQVYRWMQAGAPLAPAAARPGLGRQWFTWSKGAEPNRPARLYYAARRIGVDLRSVSIPAAGRLNTRESIALSVRDAQGNQIPQVSGVVIPGIGSVPYEVDFVTGRIYVDSLYEGLGVQIEYTAAQGATTTTRQVLTRLDWVEELAPSDNYSMGVQAPMQQTINEAQVYSFVDLYSYDPTQLDLLRPMPSTRVPDYHGDPTLQPGKLWMFWTSSRPKAGLVPFGGGLVRVPSGFQLFYQTIAPKFEIPSFSTFGQ</sequence>
<evidence type="ECO:0000313" key="3">
    <source>
        <dbReference type="EMBL" id="MBB6048301.1"/>
    </source>
</evidence>
<gene>
    <name evidence="3" type="ORF">HNQ39_000063</name>
</gene>
<feature type="region of interest" description="Disordered" evidence="1">
    <location>
        <begin position="374"/>
        <end position="404"/>
    </location>
</feature>
<feature type="region of interest" description="Disordered" evidence="1">
    <location>
        <begin position="1554"/>
        <end position="1618"/>
    </location>
</feature>
<organism evidence="3 4">
    <name type="scientific">Armatimonas rosea</name>
    <dbReference type="NCBI Taxonomy" id="685828"/>
    <lineage>
        <taxon>Bacteria</taxon>
        <taxon>Bacillati</taxon>
        <taxon>Armatimonadota</taxon>
        <taxon>Armatimonadia</taxon>
        <taxon>Armatimonadales</taxon>
        <taxon>Armatimonadaceae</taxon>
        <taxon>Armatimonas</taxon>
    </lineage>
</organism>
<evidence type="ECO:0000313" key="4">
    <source>
        <dbReference type="Proteomes" id="UP000520814"/>
    </source>
</evidence>
<evidence type="ECO:0000256" key="2">
    <source>
        <dbReference type="SAM" id="Phobius"/>
    </source>
</evidence>
<keyword evidence="2" id="KW-0472">Membrane</keyword>
<feature type="transmembrane region" description="Helical" evidence="2">
    <location>
        <begin position="21"/>
        <end position="40"/>
    </location>
</feature>